<dbReference type="OrthoDB" id="332070at2759"/>
<organism evidence="3 4">
    <name type="scientific">Toxoplasma gondii GAB2-2007-GAL-DOM2</name>
    <dbReference type="NCBI Taxonomy" id="1130820"/>
    <lineage>
        <taxon>Eukaryota</taxon>
        <taxon>Sar</taxon>
        <taxon>Alveolata</taxon>
        <taxon>Apicomplexa</taxon>
        <taxon>Conoidasida</taxon>
        <taxon>Coccidia</taxon>
        <taxon>Eucoccidiorida</taxon>
        <taxon>Eimeriorina</taxon>
        <taxon>Sarcocystidae</taxon>
        <taxon>Toxoplasma</taxon>
    </lineage>
</organism>
<dbReference type="AlphaFoldDB" id="A0A086JS46"/>
<feature type="region of interest" description="Disordered" evidence="1">
    <location>
        <begin position="435"/>
        <end position="505"/>
    </location>
</feature>
<feature type="compositionally biased region" description="Polar residues" evidence="1">
    <location>
        <begin position="183"/>
        <end position="195"/>
    </location>
</feature>
<keyword evidence="2" id="KW-0732">Signal</keyword>
<feature type="compositionally biased region" description="Polar residues" evidence="1">
    <location>
        <begin position="323"/>
        <end position="332"/>
    </location>
</feature>
<evidence type="ECO:0000313" key="4">
    <source>
        <dbReference type="Proteomes" id="UP000028837"/>
    </source>
</evidence>
<feature type="chain" id="PRO_5001808582" description="FMP27 C-terminal domain-containing protein" evidence="2">
    <location>
        <begin position="24"/>
        <end position="505"/>
    </location>
</feature>
<dbReference type="Proteomes" id="UP000028837">
    <property type="component" value="Unassembled WGS sequence"/>
</dbReference>
<comment type="caution">
    <text evidence="3">The sequence shown here is derived from an EMBL/GenBank/DDBJ whole genome shotgun (WGS) entry which is preliminary data.</text>
</comment>
<feature type="region of interest" description="Disordered" evidence="1">
    <location>
        <begin position="61"/>
        <end position="106"/>
    </location>
</feature>
<dbReference type="VEuPathDB" id="ToxoDB:TGDOM2_208830"/>
<reference evidence="3 4" key="1">
    <citation type="submission" date="2014-02" db="EMBL/GenBank/DDBJ databases">
        <authorList>
            <person name="Sibley D."/>
            <person name="Venepally P."/>
            <person name="Karamycheva S."/>
            <person name="Hadjithomas M."/>
            <person name="Khan A."/>
            <person name="Brunk B."/>
            <person name="Roos D."/>
            <person name="Caler E."/>
            <person name="Lorenzi H."/>
        </authorList>
    </citation>
    <scope>NUCLEOTIDE SEQUENCE [LARGE SCALE GENOMIC DNA]</scope>
    <source>
        <strain evidence="3 4">GAB2-2007-GAL-DOM2</strain>
    </source>
</reference>
<protein>
    <recommendedName>
        <fullName evidence="5">FMP27 C-terminal domain-containing protein</fullName>
    </recommendedName>
</protein>
<feature type="compositionally biased region" description="Polar residues" evidence="1">
    <location>
        <begin position="86"/>
        <end position="96"/>
    </location>
</feature>
<feature type="compositionally biased region" description="Polar residues" evidence="1">
    <location>
        <begin position="435"/>
        <end position="471"/>
    </location>
</feature>
<feature type="compositionally biased region" description="Polar residues" evidence="1">
    <location>
        <begin position="295"/>
        <end position="313"/>
    </location>
</feature>
<evidence type="ECO:0000256" key="1">
    <source>
        <dbReference type="SAM" id="MobiDB-lite"/>
    </source>
</evidence>
<evidence type="ECO:0000313" key="3">
    <source>
        <dbReference type="EMBL" id="KFG34964.1"/>
    </source>
</evidence>
<accession>A0A086JS46</accession>
<evidence type="ECO:0008006" key="5">
    <source>
        <dbReference type="Google" id="ProtNLM"/>
    </source>
</evidence>
<sequence>MYRNHSGIRLACRLFEVGALVLALENVSGIHRFVAGIEWNEGKEDFQYTTSPWVIPPDGLVSRRLAEEPPRKRLRKTNKSDRDSDSAQGSRTTSPGSLGGFGATGGRVAAPRIRSGVVASEAIRGTIWRRPGEVEGTLKLRRTRPQYSQTDGDGLQGNRLSSTGERSGISHGAQSLAMRPRTMGQTMKSLESSWDSDPLEGTSRDWLYVTTSETTASPGLTGFGGIGKKLAPLYVRDRKFDLLQFVNLTRSKKQKLLMSSKSPSLRKLLMNDMAQEWALGILQIVLQGRQRALQASHTTRTTEPASGTDGTSKSSEDEATRASEGNASVNQTSPAASYPRRPSSDEGQDSGRRKCSKRSPSRLVQNAPLFLKDDSHSLKDTLDLVKNKNRELTEKGRVHATPLRVVLLNSIMMKKLEKVLPVVESMDRALMARQTSSEAATVDDSSTSISHGMQGSTSSGAAAVQGPSTSVPGASGGLGPSGGKRKPDDEDDFDCSRAKRKNDQM</sequence>
<evidence type="ECO:0000256" key="2">
    <source>
        <dbReference type="SAM" id="SignalP"/>
    </source>
</evidence>
<feature type="region of interest" description="Disordered" evidence="1">
    <location>
        <begin position="295"/>
        <end position="366"/>
    </location>
</feature>
<gene>
    <name evidence="3" type="ORF">TGDOM2_208830</name>
</gene>
<feature type="compositionally biased region" description="Basic and acidic residues" evidence="1">
    <location>
        <begin position="494"/>
        <end position="505"/>
    </location>
</feature>
<feature type="signal peptide" evidence="2">
    <location>
        <begin position="1"/>
        <end position="23"/>
    </location>
</feature>
<name>A0A086JS46_TOXGO</name>
<proteinExistence type="predicted"/>
<dbReference type="EMBL" id="AHZU02001205">
    <property type="protein sequence ID" value="KFG34964.1"/>
    <property type="molecule type" value="Genomic_DNA"/>
</dbReference>
<feature type="region of interest" description="Disordered" evidence="1">
    <location>
        <begin position="140"/>
        <end position="198"/>
    </location>
</feature>